<feature type="region of interest" description="Disordered" evidence="1">
    <location>
        <begin position="334"/>
        <end position="357"/>
    </location>
</feature>
<dbReference type="EMBL" id="BQNB010011860">
    <property type="protein sequence ID" value="GJS96090.1"/>
    <property type="molecule type" value="Genomic_DNA"/>
</dbReference>
<dbReference type="PANTHER" id="PTHR33064:SF39">
    <property type="match status" value="1"/>
</dbReference>
<feature type="compositionally biased region" description="Low complexity" evidence="1">
    <location>
        <begin position="159"/>
        <end position="179"/>
    </location>
</feature>
<dbReference type="InterPro" id="IPR043128">
    <property type="entry name" value="Rev_trsase/Diguanyl_cyclase"/>
</dbReference>
<feature type="region of interest" description="Disordered" evidence="1">
    <location>
        <begin position="112"/>
        <end position="192"/>
    </location>
</feature>
<feature type="domain" description="Retroviral polymerase SH3-like" evidence="2">
    <location>
        <begin position="215"/>
        <end position="268"/>
    </location>
</feature>
<dbReference type="PANTHER" id="PTHR33064">
    <property type="entry name" value="POL PROTEIN"/>
    <property type="match status" value="1"/>
</dbReference>
<dbReference type="InterPro" id="IPR051320">
    <property type="entry name" value="Viral_Replic_Matur_Polypro"/>
</dbReference>
<dbReference type="Pfam" id="PF25597">
    <property type="entry name" value="SH3_retrovirus"/>
    <property type="match status" value="1"/>
</dbReference>
<keyword evidence="4" id="KW-1185">Reference proteome</keyword>
<name>A0ABQ5A0I5_9ASTR</name>
<reference evidence="3" key="2">
    <citation type="submission" date="2022-01" db="EMBL/GenBank/DDBJ databases">
        <authorList>
            <person name="Yamashiro T."/>
            <person name="Shiraishi A."/>
            <person name="Satake H."/>
            <person name="Nakayama K."/>
        </authorList>
    </citation>
    <scope>NUCLEOTIDE SEQUENCE</scope>
</reference>
<dbReference type="InterPro" id="IPR043502">
    <property type="entry name" value="DNA/RNA_pol_sf"/>
</dbReference>
<evidence type="ECO:0000256" key="1">
    <source>
        <dbReference type="SAM" id="MobiDB-lite"/>
    </source>
</evidence>
<dbReference type="Gene3D" id="3.30.70.270">
    <property type="match status" value="1"/>
</dbReference>
<accession>A0ABQ5A0I5</accession>
<feature type="compositionally biased region" description="Low complexity" evidence="1">
    <location>
        <begin position="130"/>
        <end position="145"/>
    </location>
</feature>
<gene>
    <name evidence="3" type="ORF">Tco_0803058</name>
</gene>
<dbReference type="Proteomes" id="UP001151760">
    <property type="component" value="Unassembled WGS sequence"/>
</dbReference>
<dbReference type="InterPro" id="IPR057670">
    <property type="entry name" value="SH3_retrovirus"/>
</dbReference>
<evidence type="ECO:0000259" key="2">
    <source>
        <dbReference type="Pfam" id="PF25597"/>
    </source>
</evidence>
<proteinExistence type="predicted"/>
<dbReference type="SUPFAM" id="SSF56672">
    <property type="entry name" value="DNA/RNA polymerases"/>
    <property type="match status" value="1"/>
</dbReference>
<reference evidence="3" key="1">
    <citation type="journal article" date="2022" name="Int. J. Mol. Sci.">
        <title>Draft Genome of Tanacetum Coccineum: Genomic Comparison of Closely Related Tanacetum-Family Plants.</title>
        <authorList>
            <person name="Yamashiro T."/>
            <person name="Shiraishi A."/>
            <person name="Nakayama K."/>
            <person name="Satake H."/>
        </authorList>
    </citation>
    <scope>NUCLEOTIDE SEQUENCE</scope>
</reference>
<sequence length="509" mass="58187">MVKECIVLGHKILKKGIEVNKAKIDVIAKLPHPTTVKGIRSFLRHAGFYRRFIKDFSKISRPMTHLLEKNTRFIFFEECIQAFQTLKKKLREALILIAPDWDQPFAYDTAAPHYERKTRADRGKKRPREPNASSSSTTQNPSSSSLQIDVITDDNDVESPQSNSSSPSQTISSSSNVVSGVHQNPPHENHDLNNLLSQTISFQIQQRDEHRDGLRCYLLNDYDDVGKLKAKGDIGVFVGYSKESTAFRIYNKRTRKIHESVDVNFDKISEMASKQFSLEPGLSNLNEMEKSSNPTVSQVSKTSKKDLEELFHDFYDEYFDALKITKSLTSNVETSNEEISPSEEVENTSSNTQSVSNNMVPNVNEASTSHNVFNERLEDAYFNASTTFHDPSNIHTFYQAYPHEKKWNKDHPLHKTIGDPKSSVRTREQIVNSCLFVCLLSSIEPVSVAKALKDANWVNEMQEELDQFARLKVWRLVPRPEGKTIIKTKWIFKNKKDERSLVIRTKQGL</sequence>
<evidence type="ECO:0000313" key="3">
    <source>
        <dbReference type="EMBL" id="GJS96090.1"/>
    </source>
</evidence>
<evidence type="ECO:0000313" key="4">
    <source>
        <dbReference type="Proteomes" id="UP001151760"/>
    </source>
</evidence>
<feature type="compositionally biased region" description="Low complexity" evidence="1">
    <location>
        <begin position="347"/>
        <end position="357"/>
    </location>
</feature>
<comment type="caution">
    <text evidence="3">The sequence shown here is derived from an EMBL/GenBank/DDBJ whole genome shotgun (WGS) entry which is preliminary data.</text>
</comment>
<protein>
    <submittedName>
        <fullName evidence="3">Retrovirus-related pol polyprotein from transposon TNT 1-94</fullName>
    </submittedName>
</protein>
<organism evidence="3 4">
    <name type="scientific">Tanacetum coccineum</name>
    <dbReference type="NCBI Taxonomy" id="301880"/>
    <lineage>
        <taxon>Eukaryota</taxon>
        <taxon>Viridiplantae</taxon>
        <taxon>Streptophyta</taxon>
        <taxon>Embryophyta</taxon>
        <taxon>Tracheophyta</taxon>
        <taxon>Spermatophyta</taxon>
        <taxon>Magnoliopsida</taxon>
        <taxon>eudicotyledons</taxon>
        <taxon>Gunneridae</taxon>
        <taxon>Pentapetalae</taxon>
        <taxon>asterids</taxon>
        <taxon>campanulids</taxon>
        <taxon>Asterales</taxon>
        <taxon>Asteraceae</taxon>
        <taxon>Asteroideae</taxon>
        <taxon>Anthemideae</taxon>
        <taxon>Anthemidinae</taxon>
        <taxon>Tanacetum</taxon>
    </lineage>
</organism>